<dbReference type="GO" id="GO:0005524">
    <property type="term" value="F:ATP binding"/>
    <property type="evidence" value="ECO:0007669"/>
    <property type="project" value="UniProtKB-KW"/>
</dbReference>
<evidence type="ECO:0000256" key="9">
    <source>
        <dbReference type="ARBA" id="ARBA00048141"/>
    </source>
</evidence>
<evidence type="ECO:0000256" key="1">
    <source>
        <dbReference type="ARBA" id="ARBA00004828"/>
    </source>
</evidence>
<keyword evidence="4" id="KW-0028">Amino-acid biosynthesis</keyword>
<dbReference type="NCBIfam" id="TIGR00761">
    <property type="entry name" value="argB"/>
    <property type="match status" value="1"/>
</dbReference>
<name>A0A2G8S0A9_9APHY</name>
<dbReference type="GO" id="GO:0006526">
    <property type="term" value="P:L-arginine biosynthetic process"/>
    <property type="evidence" value="ECO:0007669"/>
    <property type="project" value="UniProtKB-UniPathway"/>
</dbReference>
<keyword evidence="12" id="KW-1185">Reference proteome</keyword>
<dbReference type="PANTHER" id="PTHR23342">
    <property type="entry name" value="N-ACETYLGLUTAMATE SYNTHASE"/>
    <property type="match status" value="1"/>
</dbReference>
<dbReference type="Gene3D" id="3.40.630.30">
    <property type="match status" value="1"/>
</dbReference>
<dbReference type="Pfam" id="PF04768">
    <property type="entry name" value="NAT"/>
    <property type="match status" value="1"/>
</dbReference>
<evidence type="ECO:0000256" key="2">
    <source>
        <dbReference type="ARBA" id="ARBA00013065"/>
    </source>
</evidence>
<evidence type="ECO:0000256" key="5">
    <source>
        <dbReference type="ARBA" id="ARBA00022679"/>
    </source>
</evidence>
<evidence type="ECO:0000313" key="12">
    <source>
        <dbReference type="Proteomes" id="UP000230002"/>
    </source>
</evidence>
<evidence type="ECO:0000256" key="8">
    <source>
        <dbReference type="ARBA" id="ARBA00022840"/>
    </source>
</evidence>
<dbReference type="Pfam" id="PF00696">
    <property type="entry name" value="AA_kinase"/>
    <property type="match status" value="1"/>
</dbReference>
<dbReference type="InterPro" id="IPR004662">
    <property type="entry name" value="AcgluKinase_fam"/>
</dbReference>
<evidence type="ECO:0000256" key="7">
    <source>
        <dbReference type="ARBA" id="ARBA00022777"/>
    </source>
</evidence>
<dbReference type="GO" id="GO:0003942">
    <property type="term" value="F:N-acetyl-gamma-glutamyl-phosphate reductase activity"/>
    <property type="evidence" value="ECO:0007669"/>
    <property type="project" value="TreeGrafter"/>
</dbReference>
<comment type="caution">
    <text evidence="11">The sequence shown here is derived from an EMBL/GenBank/DDBJ whole genome shotgun (WGS) entry which is preliminary data.</text>
</comment>
<dbReference type="SMART" id="SM00859">
    <property type="entry name" value="Semialdhyde_dh"/>
    <property type="match status" value="1"/>
</dbReference>
<gene>
    <name evidence="11" type="ORF">GSI_10357</name>
</gene>
<dbReference type="FunFam" id="3.40.630.30:FF:000029">
    <property type="entry name" value="Bifunctional acetylglutamate kinase/N-acetyl-gamma-glutamyl-phosphate reductase"/>
    <property type="match status" value="1"/>
</dbReference>
<dbReference type="Gene3D" id="3.40.50.720">
    <property type="entry name" value="NAD(P)-binding Rossmann-like Domain"/>
    <property type="match status" value="1"/>
</dbReference>
<dbReference type="AlphaFoldDB" id="A0A2G8S0A9"/>
<protein>
    <recommendedName>
        <fullName evidence="2">acetylglutamate kinase</fullName>
        <ecNumber evidence="2">2.7.2.8</ecNumber>
    </recommendedName>
</protein>
<dbReference type="GO" id="GO:0003991">
    <property type="term" value="F:acetylglutamate kinase activity"/>
    <property type="evidence" value="ECO:0007669"/>
    <property type="project" value="UniProtKB-EC"/>
</dbReference>
<feature type="domain" description="N-acetyltransferase" evidence="10">
    <location>
        <begin position="341"/>
        <end position="495"/>
    </location>
</feature>
<dbReference type="FunFam" id="3.40.1160.10:FF:000046">
    <property type="entry name" value="N-acetylglutamate kinase / N-acetylglutamate synthase"/>
    <property type="match status" value="1"/>
</dbReference>
<comment type="catalytic activity">
    <reaction evidence="9">
        <text>N-acetyl-L-glutamate + ATP = N-acetyl-L-glutamyl 5-phosphate + ADP</text>
        <dbReference type="Rhea" id="RHEA:14629"/>
        <dbReference type="ChEBI" id="CHEBI:30616"/>
        <dbReference type="ChEBI" id="CHEBI:44337"/>
        <dbReference type="ChEBI" id="CHEBI:57936"/>
        <dbReference type="ChEBI" id="CHEBI:456216"/>
        <dbReference type="EC" id="2.7.2.8"/>
    </reaction>
</comment>
<dbReference type="PANTHER" id="PTHR23342:SF0">
    <property type="entry name" value="N-ACETYLGLUTAMATE SYNTHASE, MITOCHONDRIAL"/>
    <property type="match status" value="1"/>
</dbReference>
<dbReference type="GO" id="GO:0051287">
    <property type="term" value="F:NAD binding"/>
    <property type="evidence" value="ECO:0007669"/>
    <property type="project" value="InterPro"/>
</dbReference>
<dbReference type="SUPFAM" id="SSF53633">
    <property type="entry name" value="Carbamate kinase-like"/>
    <property type="match status" value="1"/>
</dbReference>
<dbReference type="OrthoDB" id="438291at2759"/>
<dbReference type="GO" id="GO:0005759">
    <property type="term" value="C:mitochondrial matrix"/>
    <property type="evidence" value="ECO:0007669"/>
    <property type="project" value="TreeGrafter"/>
</dbReference>
<dbReference type="InterPro" id="IPR006855">
    <property type="entry name" value="Vertebrate-like_GNAT_dom"/>
</dbReference>
<evidence type="ECO:0000256" key="6">
    <source>
        <dbReference type="ARBA" id="ARBA00022741"/>
    </source>
</evidence>
<evidence type="ECO:0000313" key="11">
    <source>
        <dbReference type="EMBL" id="PIL27213.1"/>
    </source>
</evidence>
<sequence>MHAIARVPKFSPRAAIRAGVAPAPRLPAPRLAPHPPLVPVRSLTSASSAAQTDRDTITRLLYSIGTKREVERYLRIFSSSADASHPAKFAVIKVGGAVLDQVDELAINLSFLYRVGLYPVVLHGAGPQLNTIIETAGVVPNYIDGIRVTDAKTLQIARRVFLDENLKLVAALEKLGTRARPITSGVFTADYLDKEKYGLVGKITKVDKRPVEAAIRAGALPILTSLAESDAGQILNVNADIAAGELAKELEPMKIVFLNDKGGMFHGITGEKLDTINLDEEYDELMKQSWVKYGTKLKLREFKELLDHLPRSSSVAVISVDALQRELFTDSGAGTLIRRGYKLFRHQTLDSVGADRLRQVIHDRDPDVLSGEESVTGVLNGLKDTPYTIYGDEPLDVVAIVAHPEGEIPILTKLLASRTGVMNGIVDNVFNAIKKDHRKLFWTARADDENRAWHFERADGSFTRAGKSLFWYGVHDVREVEEIVKGFEQKGRISRTYLPVGPSGASPRLGSIPGSVRSFSTMVRRRLPGTSRGYANAASTTEEKRVALIGARGYTGQALTSLLSSHPHLNLTHVSSRQLKGFPLIGYTKSQVAYSDLSVQDVERMEKDGEVDAWIMALPNGVCKPFVDAIDRGTAQRADGKSGSVIVDLSADYRFEGEWTYGLPGEATS</sequence>
<dbReference type="CDD" id="cd24149">
    <property type="entry name" value="AGPR_N_ARG5_6_like"/>
    <property type="match status" value="1"/>
</dbReference>
<dbReference type="Pfam" id="PF01118">
    <property type="entry name" value="Semialdhyde_dh"/>
    <property type="match status" value="1"/>
</dbReference>
<dbReference type="EC" id="2.7.2.8" evidence="2"/>
<keyword evidence="8" id="KW-0067">ATP-binding</keyword>
<reference evidence="11 12" key="1">
    <citation type="journal article" date="2015" name="Sci. Rep.">
        <title>Chromosome-level genome map provides insights into diverse defense mechanisms in the medicinal fungus Ganoderma sinense.</title>
        <authorList>
            <person name="Zhu Y."/>
            <person name="Xu J."/>
            <person name="Sun C."/>
            <person name="Zhou S."/>
            <person name="Xu H."/>
            <person name="Nelson D.R."/>
            <person name="Qian J."/>
            <person name="Song J."/>
            <person name="Luo H."/>
            <person name="Xiang L."/>
            <person name="Li Y."/>
            <person name="Xu Z."/>
            <person name="Ji A."/>
            <person name="Wang L."/>
            <person name="Lu S."/>
            <person name="Hayward A."/>
            <person name="Sun W."/>
            <person name="Li X."/>
            <person name="Schwartz D.C."/>
            <person name="Wang Y."/>
            <person name="Chen S."/>
        </authorList>
    </citation>
    <scope>NUCLEOTIDE SEQUENCE [LARGE SCALE GENOMIC DNA]</scope>
    <source>
        <strain evidence="11 12">ZZ0214-1</strain>
    </source>
</reference>
<evidence type="ECO:0000256" key="3">
    <source>
        <dbReference type="ARBA" id="ARBA00022571"/>
    </source>
</evidence>
<keyword evidence="5" id="KW-0808">Transferase</keyword>
<dbReference type="EMBL" id="AYKW01000034">
    <property type="protein sequence ID" value="PIL27213.1"/>
    <property type="molecule type" value="Genomic_DNA"/>
</dbReference>
<accession>A0A2G8S0A9</accession>
<proteinExistence type="predicted"/>
<keyword evidence="6" id="KW-0547">Nucleotide-binding</keyword>
<comment type="pathway">
    <text evidence="1">Amino-acid biosynthesis; L-arginine biosynthesis; N(2)-acetyl-L-ornithine from L-glutamate: step 2/4.</text>
</comment>
<dbReference type="CDD" id="cd04263">
    <property type="entry name" value="DUF619-NAGK-FABP"/>
    <property type="match status" value="1"/>
</dbReference>
<dbReference type="CDD" id="cd04252">
    <property type="entry name" value="AAK_NAGK-fArgBP"/>
    <property type="match status" value="1"/>
</dbReference>
<dbReference type="InterPro" id="IPR036393">
    <property type="entry name" value="AceGlu_kinase-like_sf"/>
</dbReference>
<dbReference type="STRING" id="1077348.A0A2G8S0A9"/>
<evidence type="ECO:0000259" key="10">
    <source>
        <dbReference type="PROSITE" id="PS51731"/>
    </source>
</evidence>
<dbReference type="SUPFAM" id="SSF51735">
    <property type="entry name" value="NAD(P)-binding Rossmann-fold domains"/>
    <property type="match status" value="1"/>
</dbReference>
<dbReference type="InterPro" id="IPR000534">
    <property type="entry name" value="Semialdehyde_DH_NAD-bd"/>
</dbReference>
<organism evidence="11 12">
    <name type="scientific">Ganoderma sinense ZZ0214-1</name>
    <dbReference type="NCBI Taxonomy" id="1077348"/>
    <lineage>
        <taxon>Eukaryota</taxon>
        <taxon>Fungi</taxon>
        <taxon>Dikarya</taxon>
        <taxon>Basidiomycota</taxon>
        <taxon>Agaricomycotina</taxon>
        <taxon>Agaricomycetes</taxon>
        <taxon>Polyporales</taxon>
        <taxon>Polyporaceae</taxon>
        <taxon>Ganoderma</taxon>
    </lineage>
</organism>
<dbReference type="PROSITE" id="PS51731">
    <property type="entry name" value="GNAT_NAGS"/>
    <property type="match status" value="1"/>
</dbReference>
<dbReference type="InterPro" id="IPR041734">
    <property type="entry name" value="NAGK-fArgBP"/>
</dbReference>
<evidence type="ECO:0000256" key="4">
    <source>
        <dbReference type="ARBA" id="ARBA00022605"/>
    </source>
</evidence>
<keyword evidence="3" id="KW-0055">Arginine biosynthesis</keyword>
<dbReference type="Gene3D" id="3.40.1160.10">
    <property type="entry name" value="Acetylglutamate kinase-like"/>
    <property type="match status" value="1"/>
</dbReference>
<dbReference type="Proteomes" id="UP000230002">
    <property type="component" value="Unassembled WGS sequence"/>
</dbReference>
<dbReference type="InterPro" id="IPR001048">
    <property type="entry name" value="Asp/Glu/Uridylate_kinase"/>
</dbReference>
<dbReference type="UniPathway" id="UPA00068">
    <property type="reaction ID" value="UER00107"/>
</dbReference>
<keyword evidence="7" id="KW-0418">Kinase</keyword>
<dbReference type="InterPro" id="IPR036291">
    <property type="entry name" value="NAD(P)-bd_dom_sf"/>
</dbReference>